<protein>
    <submittedName>
        <fullName evidence="3">NAD/FAD-binding protein</fullName>
    </submittedName>
</protein>
<dbReference type="Gene3D" id="3.50.50.60">
    <property type="entry name" value="FAD/NAD(P)-binding domain"/>
    <property type="match status" value="1"/>
</dbReference>
<dbReference type="OrthoDB" id="20837at2"/>
<evidence type="ECO:0000259" key="2">
    <source>
        <dbReference type="Pfam" id="PF01593"/>
    </source>
</evidence>
<gene>
    <name evidence="3" type="ORF">HYN04_01715</name>
</gene>
<dbReference type="Proteomes" id="UP000247763">
    <property type="component" value="Chromosome"/>
</dbReference>
<dbReference type="Gene3D" id="1.10.405.20">
    <property type="match status" value="1"/>
</dbReference>
<feature type="region of interest" description="Disordered" evidence="1">
    <location>
        <begin position="1"/>
        <end position="54"/>
    </location>
</feature>
<dbReference type="EMBL" id="CP029479">
    <property type="protein sequence ID" value="AWM76594.1"/>
    <property type="molecule type" value="Genomic_DNA"/>
</dbReference>
<keyword evidence="4" id="KW-1185">Reference proteome</keyword>
<name>A0A2Z3HZF9_9CAUL</name>
<proteinExistence type="predicted"/>
<evidence type="ECO:0000313" key="3">
    <source>
        <dbReference type="EMBL" id="AWM76594.1"/>
    </source>
</evidence>
<dbReference type="InterPro" id="IPR050464">
    <property type="entry name" value="Zeta_carotene_desat/Oxidored"/>
</dbReference>
<feature type="domain" description="Amine oxidase" evidence="2">
    <location>
        <begin position="71"/>
        <end position="330"/>
    </location>
</feature>
<dbReference type="AlphaFoldDB" id="A0A2Z3HZF9"/>
<dbReference type="Pfam" id="PF01593">
    <property type="entry name" value="Amino_oxidase"/>
    <property type="match status" value="1"/>
</dbReference>
<evidence type="ECO:0000313" key="4">
    <source>
        <dbReference type="Proteomes" id="UP000247763"/>
    </source>
</evidence>
<dbReference type="GO" id="GO:0016491">
    <property type="term" value="F:oxidoreductase activity"/>
    <property type="evidence" value="ECO:0007669"/>
    <property type="project" value="InterPro"/>
</dbReference>
<evidence type="ECO:0000256" key="1">
    <source>
        <dbReference type="SAM" id="MobiDB-lite"/>
    </source>
</evidence>
<dbReference type="PANTHER" id="PTHR42923">
    <property type="entry name" value="PROTOPORPHYRINOGEN OXIDASE"/>
    <property type="match status" value="1"/>
</dbReference>
<dbReference type="KEGG" id="phb:HYN04_01715"/>
<reference evidence="4" key="1">
    <citation type="submission" date="2018-05" db="EMBL/GenBank/DDBJ databases">
        <title>Genome sequencing of Phenylobacterium sp. HYN0004.</title>
        <authorList>
            <person name="Yi H."/>
            <person name="Baek C."/>
        </authorList>
    </citation>
    <scope>NUCLEOTIDE SEQUENCE [LARGE SCALE GENOMIC DNA]</scope>
    <source>
        <strain evidence="4">HYN0004</strain>
    </source>
</reference>
<dbReference type="Gene3D" id="3.30.70.1990">
    <property type="match status" value="1"/>
</dbReference>
<sequence length="494" mass="52960">MSNPPEDQGRRLHQTGPGGESSLAPGPCIPQVSGVNGAAGAPGQVSRSLPLPDVAPDAPPARRIVVIGGGVAGLSAAWRLGEVAQVTVLEADDRLGGHANTVNAPGPRGETPVDTGFIVYNEDNYPNFTALLAHLGVASQLADMGLSVSLDDGGLEYSSNALLAQKRNLLRPRFWRMVADILRFYRRAPDDLKRLEGTGTSLDDYLQGGGFGPAFRDDHLLPMAAAIWSTPLERIGDYPAASLIRFFLNHGMMTVTGRGLWRTVTGGSRSYVRPLVAATRAEFRTGARVAGLSRSAEGVRVRLADGGTLDFDEAVLAVHGDTALSLLDDPSPEETALLGAFRYAANRVMLHRDPALMPRRRAAWTAWNHIGYSDRPGEGPVTYWMTYLQSLKGAGDLFVTLNPPEGFQPQGLVADIPYQHPLYDGAAIQAQARLWSLQGVRRTWFCGSYFGHGFHEDALQSGLAVAEGLGAPRRPWSVPNESGRIHLPAPQAGT</sequence>
<dbReference type="InterPro" id="IPR002937">
    <property type="entry name" value="Amino_oxidase"/>
</dbReference>
<feature type="region of interest" description="Disordered" evidence="1">
    <location>
        <begin position="474"/>
        <end position="494"/>
    </location>
</feature>
<dbReference type="InterPro" id="IPR036188">
    <property type="entry name" value="FAD/NAD-bd_sf"/>
</dbReference>
<organism evidence="3 4">
    <name type="scientific">Phenylobacterium parvum</name>
    <dbReference type="NCBI Taxonomy" id="2201350"/>
    <lineage>
        <taxon>Bacteria</taxon>
        <taxon>Pseudomonadati</taxon>
        <taxon>Pseudomonadota</taxon>
        <taxon>Alphaproteobacteria</taxon>
        <taxon>Caulobacterales</taxon>
        <taxon>Caulobacteraceae</taxon>
        <taxon>Phenylobacterium</taxon>
    </lineage>
</organism>
<accession>A0A2Z3HZF9</accession>
<dbReference type="SUPFAM" id="SSF51905">
    <property type="entry name" value="FAD/NAD(P)-binding domain"/>
    <property type="match status" value="1"/>
</dbReference>
<dbReference type="PANTHER" id="PTHR42923:SF17">
    <property type="entry name" value="AMINE OXIDASE DOMAIN-CONTAINING PROTEIN"/>
    <property type="match status" value="1"/>
</dbReference>